<comment type="subcellular location">
    <subcellularLocation>
        <location evidence="1">Endomembrane system</location>
    </subcellularLocation>
</comment>
<dbReference type="PANTHER" id="PTHR24092">
    <property type="entry name" value="PROBABLE PHOSPHOLIPID-TRANSPORTING ATPASE"/>
    <property type="match status" value="1"/>
</dbReference>
<evidence type="ECO:0000256" key="1">
    <source>
        <dbReference type="ARBA" id="ARBA00004308"/>
    </source>
</evidence>
<keyword evidence="2" id="KW-0813">Transport</keyword>
<comment type="caution">
    <text evidence="3">The sequence shown here is derived from an EMBL/GenBank/DDBJ whole genome shotgun (WGS) entry which is preliminary data.</text>
</comment>
<accession>A0A438BUU2</accession>
<name>A0A438BUU2_VITVI</name>
<organism evidence="3 4">
    <name type="scientific">Vitis vinifera</name>
    <name type="common">Grape</name>
    <dbReference type="NCBI Taxonomy" id="29760"/>
    <lineage>
        <taxon>Eukaryota</taxon>
        <taxon>Viridiplantae</taxon>
        <taxon>Streptophyta</taxon>
        <taxon>Embryophyta</taxon>
        <taxon>Tracheophyta</taxon>
        <taxon>Spermatophyta</taxon>
        <taxon>Magnoliopsida</taxon>
        <taxon>eudicotyledons</taxon>
        <taxon>Gunneridae</taxon>
        <taxon>Pentapetalae</taxon>
        <taxon>rosids</taxon>
        <taxon>Vitales</taxon>
        <taxon>Vitaceae</taxon>
        <taxon>Viteae</taxon>
        <taxon>Vitis</taxon>
    </lineage>
</organism>
<dbReference type="PANTHER" id="PTHR24092:SF180">
    <property type="entry name" value="PHOSPHOLIPID-TRANSPORTING ATPASE DNF1-RELATED"/>
    <property type="match status" value="1"/>
</dbReference>
<sequence length="504" mass="56711">MLKPSIEKCMVSQWSQSFEIIIEEVNGGFGKGELVPVARGGGSLLQYSRQEGVLQGLGERREFFQDEFLFKQSWEFYSISVKSVGAKRFTLVFLEDRGAVGGWSIMAKKLRDLGVVSFPQIQSGEMLHQGLKEGSRRQASHLKGGVKLSLLGGAVILFDFQESSDAMLVLSSGRRRFQNKLIFWDSWALEVGCFYNGARERSLGENFGVAIAFVARIFVKSDGRRTRDLCSWWLARQVFFAHLWWEVPPWLSWVVARKGCNELEVGVEDMSLVEDSSSRKLMACFVVLAKVLIGRLEVGVEGGSRFAMLMGMSWWAISVSQKSKVKRCGQQVGMREWATGRVNGPKMSCPVHPITNVVPLSLVLFVSLVKEAFEDWKRLQNDKAINNALIDVLQDQKWERIPWKKLQVGDIVKELATFAEFLVSFDGLGNPSCPGFLDLGMTVECCHRSWSSSIGVVLRICFFIVRVWKDSCLVTMQFLGDLELDPLTLGQRFDLRVTPIQASS</sequence>
<proteinExistence type="predicted"/>
<protein>
    <submittedName>
        <fullName evidence="3">Phospholipid-transporting ATPase 3</fullName>
    </submittedName>
</protein>
<dbReference type="EMBL" id="QGNW01002611">
    <property type="protein sequence ID" value="RVW14765.1"/>
    <property type="molecule type" value="Genomic_DNA"/>
</dbReference>
<evidence type="ECO:0000313" key="3">
    <source>
        <dbReference type="EMBL" id="RVW14765.1"/>
    </source>
</evidence>
<gene>
    <name evidence="3" type="primary">ALA3_0</name>
    <name evidence="3" type="ORF">CK203_091026</name>
</gene>
<dbReference type="AlphaFoldDB" id="A0A438BUU2"/>
<dbReference type="Proteomes" id="UP000288805">
    <property type="component" value="Unassembled WGS sequence"/>
</dbReference>
<evidence type="ECO:0000313" key="4">
    <source>
        <dbReference type="Proteomes" id="UP000288805"/>
    </source>
</evidence>
<reference evidence="3 4" key="1">
    <citation type="journal article" date="2018" name="PLoS Genet.">
        <title>Population sequencing reveals clonal diversity and ancestral inbreeding in the grapevine cultivar Chardonnay.</title>
        <authorList>
            <person name="Roach M.J."/>
            <person name="Johnson D.L."/>
            <person name="Bohlmann J."/>
            <person name="van Vuuren H.J."/>
            <person name="Jones S.J."/>
            <person name="Pretorius I.S."/>
            <person name="Schmidt S.A."/>
            <person name="Borneman A.R."/>
        </authorList>
    </citation>
    <scope>NUCLEOTIDE SEQUENCE [LARGE SCALE GENOMIC DNA]</scope>
    <source>
        <strain evidence="4">cv. Chardonnay</strain>
        <tissue evidence="3">Leaf</tissue>
    </source>
</reference>
<evidence type="ECO:0000256" key="2">
    <source>
        <dbReference type="ARBA" id="ARBA00022448"/>
    </source>
</evidence>